<dbReference type="SUPFAM" id="SSF63446">
    <property type="entry name" value="Type I dockerin domain"/>
    <property type="match status" value="1"/>
</dbReference>
<dbReference type="Pfam" id="PF01344">
    <property type="entry name" value="Kelch_1"/>
    <property type="match status" value="1"/>
</dbReference>
<feature type="domain" description="Dockerin" evidence="5">
    <location>
        <begin position="709"/>
        <end position="779"/>
    </location>
</feature>
<dbReference type="PROSITE" id="PS51766">
    <property type="entry name" value="DOCKERIN"/>
    <property type="match status" value="1"/>
</dbReference>
<evidence type="ECO:0000313" key="7">
    <source>
        <dbReference type="Proteomes" id="UP000019109"/>
    </source>
</evidence>
<keyword evidence="3" id="KW-0964">Secreted</keyword>
<gene>
    <name evidence="6" type="ORF">JCM21531_1697</name>
</gene>
<dbReference type="Gene3D" id="2.60.40.680">
    <property type="match status" value="1"/>
</dbReference>
<dbReference type="InterPro" id="IPR011043">
    <property type="entry name" value="Gal_Oxase/kelch_b-propeller"/>
</dbReference>
<dbReference type="SUPFAM" id="SSF49384">
    <property type="entry name" value="Carbohydrate-binding domain"/>
    <property type="match status" value="1"/>
</dbReference>
<dbReference type="PROSITE" id="PS00448">
    <property type="entry name" value="CLOS_CELLULOSOME_RPT"/>
    <property type="match status" value="1"/>
</dbReference>
<dbReference type="InterPro" id="IPR036439">
    <property type="entry name" value="Dockerin_dom_sf"/>
</dbReference>
<keyword evidence="7" id="KW-1185">Reference proteome</keyword>
<dbReference type="Pfam" id="PF24981">
    <property type="entry name" value="Beta-prop_ATRN-LZTR1"/>
    <property type="match status" value="1"/>
</dbReference>
<dbReference type="InterPro" id="IPR016134">
    <property type="entry name" value="Dockerin_dom"/>
</dbReference>
<evidence type="ECO:0000256" key="3">
    <source>
        <dbReference type="ARBA" id="ARBA00022525"/>
    </source>
</evidence>
<evidence type="ECO:0000259" key="5">
    <source>
        <dbReference type="PROSITE" id="PS51766"/>
    </source>
</evidence>
<dbReference type="InterPro" id="IPR006652">
    <property type="entry name" value="Kelch_1"/>
</dbReference>
<sequence>MNSERMYFGALASKNGKIYVLGGTNGTHYLNTVEEFDPGTNTWTQKAPMSVKRNGVGVIEADNGKIYAIGGFDGNSYLKTVEEYDPVNDSWTTKTSMKTPRSNFGIAFTGGKIYVMGGYNGTTERGVEVYDPNTDTWTDIDDMPTARSNFSAGVVNGKIIVMGGICGTDNLKSVEEYDPSTGRWTAKNELSSCISDFSMCEANGKLYIIGGLNSNQIIKYDPLTCSETKAAQLPSNIYGHASAVQDGKIYILGGFANSSCSNRNLLYLIESEGWKRESPMNNANAFFAAEIVNGKIYVIGGQDIYYQTLKTVEEYDISTGTWSSCPEIAEEKRDLASAVIDGKIYVCGGDPFSLTGKSYSNMLEVYDPVNKTWTKKANMPQGLAGHRAVSLNGYLYVAGGKRQRQNEYGFEFSEKVYRYDSASNSWSTVASLPVPMAYHGLNAVNGKIYAIGGYNETGVLDSVYEYNPLTNTWTAKGPIPEGNMQFSTAVVNNKIYIIGGSDSSSKDLSTVYEYAPYDDAWTKKKELPSAMTRNCSVFDGSKIYTMGGMLDRLLYIDIIDTVYSYSPSEENIIALNMGSGIMESKAGTKTLPLTISNVPVTGIYKAEITLEYDPSTLSVTNVTFGNVTADSNAFSFNVDNTLGMVNICYNGTQQAISSNGILANIEFDVLSSVDTVKSSALSFKKDKTKIYGTSSHEYTGLDLVNGVVDIFIYGDVNGDGICDSIDFALVNSYLTGKIKNLPGYYWAISGDVDASGDVNSIDLAYLRSYMLGRTLEFPAQKE</sequence>
<reference evidence="6" key="1">
    <citation type="journal article" date="2014" name="Genome Announc.">
        <title>Draft Genome Sequence of Clostridium straminisolvens Strain JCM 21531T, Isolated from a Cellulose-Degrading Bacterial Community.</title>
        <authorList>
            <person name="Yuki M."/>
            <person name="Oshima K."/>
            <person name="Suda W."/>
            <person name="Sakamoto M."/>
            <person name="Kitamura K."/>
            <person name="Iida T."/>
            <person name="Hattori M."/>
            <person name="Ohkuma M."/>
        </authorList>
    </citation>
    <scope>NUCLEOTIDE SEQUENCE [LARGE SCALE GENOMIC DNA]</scope>
    <source>
        <strain evidence="6">JCM 21531</strain>
    </source>
</reference>
<dbReference type="InterPro" id="IPR015915">
    <property type="entry name" value="Kelch-typ_b-propeller"/>
</dbReference>
<keyword evidence="4" id="KW-0677">Repeat</keyword>
<evidence type="ECO:0000256" key="1">
    <source>
        <dbReference type="ARBA" id="ARBA00004613"/>
    </source>
</evidence>
<dbReference type="InterPro" id="IPR056737">
    <property type="entry name" value="Beta-prop_ATRN-MKLN-like"/>
</dbReference>
<dbReference type="InterPro" id="IPR002105">
    <property type="entry name" value="Dockerin_1_rpt"/>
</dbReference>
<dbReference type="InterPro" id="IPR002102">
    <property type="entry name" value="Cohesin_dom"/>
</dbReference>
<dbReference type="OrthoDB" id="319589at2"/>
<dbReference type="EMBL" id="BAVR01000016">
    <property type="protein sequence ID" value="GAE88265.1"/>
    <property type="molecule type" value="Genomic_DNA"/>
</dbReference>
<dbReference type="SUPFAM" id="SSF50965">
    <property type="entry name" value="Galactose oxidase, central domain"/>
    <property type="match status" value="1"/>
</dbReference>
<dbReference type="RefSeq" id="WP_054847022.1">
    <property type="nucleotide sequence ID" value="NZ_BAVR01000016.1"/>
</dbReference>
<comment type="subcellular location">
    <subcellularLocation>
        <location evidence="1">Secreted</location>
    </subcellularLocation>
</comment>
<dbReference type="GO" id="GO:0005576">
    <property type="term" value="C:extracellular region"/>
    <property type="evidence" value="ECO:0007669"/>
    <property type="project" value="UniProtKB-SubCell"/>
</dbReference>
<name>W4V480_9FIRM</name>
<dbReference type="SUPFAM" id="SSF117281">
    <property type="entry name" value="Kelch motif"/>
    <property type="match status" value="1"/>
</dbReference>
<dbReference type="Proteomes" id="UP000019109">
    <property type="component" value="Unassembled WGS sequence"/>
</dbReference>
<dbReference type="AlphaFoldDB" id="W4V480"/>
<proteinExistence type="predicted"/>
<dbReference type="GO" id="GO:0004553">
    <property type="term" value="F:hydrolase activity, hydrolyzing O-glycosyl compounds"/>
    <property type="evidence" value="ECO:0007669"/>
    <property type="project" value="InterPro"/>
</dbReference>
<organism evidence="6 7">
    <name type="scientific">Acetivibrio straminisolvens JCM 21531</name>
    <dbReference type="NCBI Taxonomy" id="1294263"/>
    <lineage>
        <taxon>Bacteria</taxon>
        <taxon>Bacillati</taxon>
        <taxon>Bacillota</taxon>
        <taxon>Clostridia</taxon>
        <taxon>Eubacteriales</taxon>
        <taxon>Oscillospiraceae</taxon>
        <taxon>Acetivibrio</taxon>
    </lineage>
</organism>
<dbReference type="Pfam" id="PF00963">
    <property type="entry name" value="Cohesin"/>
    <property type="match status" value="1"/>
</dbReference>
<dbReference type="PRINTS" id="PR00501">
    <property type="entry name" value="KELCHREPEAT"/>
</dbReference>
<dbReference type="InterPro" id="IPR008965">
    <property type="entry name" value="CBM2/CBM3_carb-bd_dom_sf"/>
</dbReference>
<dbReference type="Gene3D" id="1.10.1330.10">
    <property type="entry name" value="Dockerin domain"/>
    <property type="match status" value="1"/>
</dbReference>
<dbReference type="Pfam" id="PF24681">
    <property type="entry name" value="Kelch_KLHDC2_KLHL20_DRC7"/>
    <property type="match status" value="1"/>
</dbReference>
<dbReference type="Gene3D" id="2.120.10.80">
    <property type="entry name" value="Kelch-type beta propeller"/>
    <property type="match status" value="4"/>
</dbReference>
<accession>W4V480</accession>
<evidence type="ECO:0000256" key="4">
    <source>
        <dbReference type="ARBA" id="ARBA00022737"/>
    </source>
</evidence>
<dbReference type="STRING" id="1294263.JCM21531_1697"/>
<dbReference type="PANTHER" id="PTHR45632:SF3">
    <property type="entry name" value="KELCH-LIKE PROTEIN 32"/>
    <property type="match status" value="1"/>
</dbReference>
<dbReference type="GO" id="GO:0000272">
    <property type="term" value="P:polysaccharide catabolic process"/>
    <property type="evidence" value="ECO:0007669"/>
    <property type="project" value="InterPro"/>
</dbReference>
<dbReference type="PANTHER" id="PTHR45632">
    <property type="entry name" value="LD33804P"/>
    <property type="match status" value="1"/>
</dbReference>
<evidence type="ECO:0000256" key="2">
    <source>
        <dbReference type="ARBA" id="ARBA00022441"/>
    </source>
</evidence>
<evidence type="ECO:0000313" key="6">
    <source>
        <dbReference type="EMBL" id="GAE88265.1"/>
    </source>
</evidence>
<dbReference type="SMART" id="SM00612">
    <property type="entry name" value="Kelch"/>
    <property type="match status" value="11"/>
</dbReference>
<dbReference type="GO" id="GO:0030246">
    <property type="term" value="F:carbohydrate binding"/>
    <property type="evidence" value="ECO:0007669"/>
    <property type="project" value="InterPro"/>
</dbReference>
<protein>
    <recommendedName>
        <fullName evidence="5">Dockerin domain-containing protein</fullName>
    </recommendedName>
</protein>
<dbReference type="Pfam" id="PF00404">
    <property type="entry name" value="Dockerin_1"/>
    <property type="match status" value="1"/>
</dbReference>
<comment type="caution">
    <text evidence="6">The sequence shown here is derived from an EMBL/GenBank/DDBJ whole genome shotgun (WGS) entry which is preliminary data.</text>
</comment>
<keyword evidence="2" id="KW-0880">Kelch repeat</keyword>
<dbReference type="CDD" id="cd14256">
    <property type="entry name" value="Dockerin_I"/>
    <property type="match status" value="1"/>
</dbReference>